<evidence type="ECO:0000256" key="1">
    <source>
        <dbReference type="ARBA" id="ARBA00006926"/>
    </source>
</evidence>
<dbReference type="Pfam" id="PF01549">
    <property type="entry name" value="ShK"/>
    <property type="match status" value="1"/>
</dbReference>
<sequence>MFRIVSVVLAVILALASVHSTTAVNRDTDARCSGWAEVGECDKNPGYMRKECQASCDRYDQKMGIESHANIEGITNFFQLSAKDIDGVDFPFKNLEGKITVVVNVASHCGYTESHYRGLKMLYDSVKSSEKVEILAFPCNQFGNQEADSCSQIKRFAVEEKGAEYRMMDKINVNGPMASPVYKFLKREAGPPTISWNFATYFVISPSGEVRSFSGVNPMELEELILNMLDTEL</sequence>
<dbReference type="SUPFAM" id="SSF52833">
    <property type="entry name" value="Thioredoxin-like"/>
    <property type="match status" value="1"/>
</dbReference>
<dbReference type="PANTHER" id="PTHR11592:SF132">
    <property type="entry name" value="GLUTATHIONE PEROXIDASE 7, CHLOROPLASTIC-RELATED"/>
    <property type="match status" value="1"/>
</dbReference>
<dbReference type="InterPro" id="IPR029760">
    <property type="entry name" value="GPX_CS"/>
</dbReference>
<name>A0AAD3HCC6_9STRA</name>
<dbReference type="PROSITE" id="PS51355">
    <property type="entry name" value="GLUTATHIONE_PEROXID_3"/>
    <property type="match status" value="1"/>
</dbReference>
<evidence type="ECO:0000259" key="6">
    <source>
        <dbReference type="Pfam" id="PF01549"/>
    </source>
</evidence>
<organism evidence="7 8">
    <name type="scientific">Chaetoceros tenuissimus</name>
    <dbReference type="NCBI Taxonomy" id="426638"/>
    <lineage>
        <taxon>Eukaryota</taxon>
        <taxon>Sar</taxon>
        <taxon>Stramenopiles</taxon>
        <taxon>Ochrophyta</taxon>
        <taxon>Bacillariophyta</taxon>
        <taxon>Coscinodiscophyceae</taxon>
        <taxon>Chaetocerotophycidae</taxon>
        <taxon>Chaetocerotales</taxon>
        <taxon>Chaetocerotaceae</taxon>
        <taxon>Chaetoceros</taxon>
    </lineage>
</organism>
<dbReference type="Pfam" id="PF00255">
    <property type="entry name" value="GSHPx"/>
    <property type="match status" value="1"/>
</dbReference>
<dbReference type="PRINTS" id="PR01011">
    <property type="entry name" value="GLUTPROXDASE"/>
</dbReference>
<evidence type="ECO:0000256" key="5">
    <source>
        <dbReference type="SAM" id="SignalP"/>
    </source>
</evidence>
<keyword evidence="2 4" id="KW-0575">Peroxidase</keyword>
<protein>
    <recommendedName>
        <fullName evidence="4">Glutathione peroxidase</fullName>
    </recommendedName>
</protein>
<dbReference type="Proteomes" id="UP001054902">
    <property type="component" value="Unassembled WGS sequence"/>
</dbReference>
<dbReference type="InterPro" id="IPR003582">
    <property type="entry name" value="ShKT_dom"/>
</dbReference>
<dbReference type="PANTHER" id="PTHR11592">
    <property type="entry name" value="GLUTATHIONE PEROXIDASE"/>
    <property type="match status" value="1"/>
</dbReference>
<dbReference type="InterPro" id="IPR036249">
    <property type="entry name" value="Thioredoxin-like_sf"/>
</dbReference>
<dbReference type="CDD" id="cd00340">
    <property type="entry name" value="GSH_Peroxidase"/>
    <property type="match status" value="1"/>
</dbReference>
<dbReference type="GO" id="GO:0004601">
    <property type="term" value="F:peroxidase activity"/>
    <property type="evidence" value="ECO:0007669"/>
    <property type="project" value="UniProtKB-KW"/>
</dbReference>
<feature type="chain" id="PRO_5042228656" description="Glutathione peroxidase" evidence="5">
    <location>
        <begin position="24"/>
        <end position="233"/>
    </location>
</feature>
<comment type="caution">
    <text evidence="7">The sequence shown here is derived from an EMBL/GenBank/DDBJ whole genome shotgun (WGS) entry which is preliminary data.</text>
</comment>
<keyword evidence="5" id="KW-0732">Signal</keyword>
<proteinExistence type="inferred from homology"/>
<dbReference type="EMBL" id="BLLK01000060">
    <property type="protein sequence ID" value="GFH58036.1"/>
    <property type="molecule type" value="Genomic_DNA"/>
</dbReference>
<dbReference type="GO" id="GO:0006979">
    <property type="term" value="P:response to oxidative stress"/>
    <property type="evidence" value="ECO:0007669"/>
    <property type="project" value="InterPro"/>
</dbReference>
<evidence type="ECO:0000256" key="3">
    <source>
        <dbReference type="ARBA" id="ARBA00023002"/>
    </source>
</evidence>
<feature type="signal peptide" evidence="5">
    <location>
        <begin position="1"/>
        <end position="23"/>
    </location>
</feature>
<keyword evidence="8" id="KW-1185">Reference proteome</keyword>
<dbReference type="Gene3D" id="3.40.30.10">
    <property type="entry name" value="Glutaredoxin"/>
    <property type="match status" value="1"/>
</dbReference>
<comment type="similarity">
    <text evidence="1 4">Belongs to the glutathione peroxidase family.</text>
</comment>
<feature type="domain" description="ShKT" evidence="6">
    <location>
        <begin position="27"/>
        <end position="57"/>
    </location>
</feature>
<dbReference type="PROSITE" id="PS00763">
    <property type="entry name" value="GLUTATHIONE_PEROXID_2"/>
    <property type="match status" value="1"/>
</dbReference>
<accession>A0AAD3HCC6</accession>
<dbReference type="AlphaFoldDB" id="A0AAD3HCC6"/>
<evidence type="ECO:0000313" key="7">
    <source>
        <dbReference type="EMBL" id="GFH58036.1"/>
    </source>
</evidence>
<keyword evidence="3 4" id="KW-0560">Oxidoreductase</keyword>
<dbReference type="InterPro" id="IPR000889">
    <property type="entry name" value="Glutathione_peroxidase"/>
</dbReference>
<gene>
    <name evidence="7" type="ORF">CTEN210_14512</name>
</gene>
<reference evidence="7 8" key="1">
    <citation type="journal article" date="2021" name="Sci. Rep.">
        <title>The genome of the diatom Chaetoceros tenuissimus carries an ancient integrated fragment of an extant virus.</title>
        <authorList>
            <person name="Hongo Y."/>
            <person name="Kimura K."/>
            <person name="Takaki Y."/>
            <person name="Yoshida Y."/>
            <person name="Baba S."/>
            <person name="Kobayashi G."/>
            <person name="Nagasaki K."/>
            <person name="Hano T."/>
            <person name="Tomaru Y."/>
        </authorList>
    </citation>
    <scope>NUCLEOTIDE SEQUENCE [LARGE SCALE GENOMIC DNA]</scope>
    <source>
        <strain evidence="7 8">NIES-3715</strain>
    </source>
</reference>
<evidence type="ECO:0000256" key="2">
    <source>
        <dbReference type="ARBA" id="ARBA00022559"/>
    </source>
</evidence>
<evidence type="ECO:0000313" key="8">
    <source>
        <dbReference type="Proteomes" id="UP001054902"/>
    </source>
</evidence>
<evidence type="ECO:0000256" key="4">
    <source>
        <dbReference type="RuleBase" id="RU000499"/>
    </source>
</evidence>